<dbReference type="PANTHER" id="PTHR35091:SF2">
    <property type="entry name" value="FLAGELLAR PROTEIN FLIL"/>
    <property type="match status" value="1"/>
</dbReference>
<comment type="function">
    <text evidence="1 10">Controls the rotational direction of flagella during chemotaxis.</text>
</comment>
<comment type="similarity">
    <text evidence="3 10">Belongs to the FliL family.</text>
</comment>
<keyword evidence="6 10" id="KW-0812">Transmembrane</keyword>
<dbReference type="PANTHER" id="PTHR35091">
    <property type="entry name" value="FLAGELLAR PROTEIN FLIL"/>
    <property type="match status" value="1"/>
</dbReference>
<reference evidence="13" key="1">
    <citation type="journal article" date="2019" name="Int. J. Syst. Evol. Microbiol.">
        <title>The Global Catalogue of Microorganisms (GCM) 10K type strain sequencing project: providing services to taxonomists for standard genome sequencing and annotation.</title>
        <authorList>
            <consortium name="The Broad Institute Genomics Platform"/>
            <consortium name="The Broad Institute Genome Sequencing Center for Infectious Disease"/>
            <person name="Wu L."/>
            <person name="Ma J."/>
        </authorList>
    </citation>
    <scope>NUCLEOTIDE SEQUENCE [LARGE SCALE GENOMIC DNA]</scope>
    <source>
        <strain evidence="13">CCUG 55854</strain>
    </source>
</reference>
<dbReference type="Proteomes" id="UP001597033">
    <property type="component" value="Unassembled WGS sequence"/>
</dbReference>
<evidence type="ECO:0000313" key="13">
    <source>
        <dbReference type="Proteomes" id="UP001597033"/>
    </source>
</evidence>
<evidence type="ECO:0000256" key="2">
    <source>
        <dbReference type="ARBA" id="ARBA00004162"/>
    </source>
</evidence>
<keyword evidence="7 10" id="KW-0283">Flagellar rotation</keyword>
<evidence type="ECO:0000256" key="9">
    <source>
        <dbReference type="ARBA" id="ARBA00023136"/>
    </source>
</evidence>
<evidence type="ECO:0000256" key="11">
    <source>
        <dbReference type="SAM" id="MobiDB-lite"/>
    </source>
</evidence>
<keyword evidence="10" id="KW-0997">Cell inner membrane</keyword>
<dbReference type="InterPro" id="IPR005503">
    <property type="entry name" value="FliL"/>
</dbReference>
<accession>A0ABW3LYM9</accession>
<feature type="compositionally biased region" description="Low complexity" evidence="11">
    <location>
        <begin position="11"/>
        <end position="21"/>
    </location>
</feature>
<comment type="caution">
    <text evidence="12">The sequence shown here is derived from an EMBL/GenBank/DDBJ whole genome shotgun (WGS) entry which is preliminary data.</text>
</comment>
<evidence type="ECO:0000256" key="5">
    <source>
        <dbReference type="ARBA" id="ARBA00022500"/>
    </source>
</evidence>
<evidence type="ECO:0000256" key="6">
    <source>
        <dbReference type="ARBA" id="ARBA00022692"/>
    </source>
</evidence>
<evidence type="ECO:0000256" key="7">
    <source>
        <dbReference type="ARBA" id="ARBA00022779"/>
    </source>
</evidence>
<keyword evidence="5 10" id="KW-0145">Chemotaxis</keyword>
<keyword evidence="4" id="KW-1003">Cell membrane</keyword>
<dbReference type="Pfam" id="PF03748">
    <property type="entry name" value="FliL"/>
    <property type="match status" value="1"/>
</dbReference>
<keyword evidence="8 10" id="KW-1133">Transmembrane helix</keyword>
<evidence type="ECO:0000313" key="12">
    <source>
        <dbReference type="EMBL" id="MFD1042100.1"/>
    </source>
</evidence>
<feature type="region of interest" description="Disordered" evidence="11">
    <location>
        <begin position="1"/>
        <end position="21"/>
    </location>
</feature>
<proteinExistence type="inferred from homology"/>
<keyword evidence="12" id="KW-0966">Cell projection</keyword>
<dbReference type="RefSeq" id="WP_162375334.1">
    <property type="nucleotide sequence ID" value="NZ_JBHTKN010000003.1"/>
</dbReference>
<keyword evidence="12" id="KW-0282">Flagellum</keyword>
<name>A0ABW3LYM9_9GAMM</name>
<protein>
    <recommendedName>
        <fullName evidence="10">Flagellar protein FliL</fullName>
    </recommendedName>
</protein>
<keyword evidence="13" id="KW-1185">Reference proteome</keyword>
<evidence type="ECO:0000256" key="8">
    <source>
        <dbReference type="ARBA" id="ARBA00022989"/>
    </source>
</evidence>
<evidence type="ECO:0000256" key="3">
    <source>
        <dbReference type="ARBA" id="ARBA00008281"/>
    </source>
</evidence>
<feature type="transmembrane region" description="Helical" evidence="10">
    <location>
        <begin position="29"/>
        <end position="48"/>
    </location>
</feature>
<evidence type="ECO:0000256" key="1">
    <source>
        <dbReference type="ARBA" id="ARBA00002254"/>
    </source>
</evidence>
<comment type="subcellular location">
    <subcellularLocation>
        <location evidence="10">Cell inner membrane</location>
    </subcellularLocation>
    <subcellularLocation>
        <location evidence="2">Cell membrane</location>
        <topology evidence="2">Single-pass membrane protein</topology>
    </subcellularLocation>
</comment>
<keyword evidence="9 10" id="KW-0472">Membrane</keyword>
<sequence length="176" mass="18178">MATAADKNSRSPAQKSAAPAAKGGSKLPLIISAVAVLAAAGAGGGWYWSSSKAAAAEHAAAAAAKPKLPAPAQYLALEPPFVVNLNGATGGPQYLQVEIQLMTRDAVALSDLERHAPAIRARLLMLLAQQDAQGIADRAGKEKLQAQALAEVRKLMRAETGKPGVEDLLFTSFVTQ</sequence>
<evidence type="ECO:0000256" key="4">
    <source>
        <dbReference type="ARBA" id="ARBA00022475"/>
    </source>
</evidence>
<keyword evidence="12" id="KW-0969">Cilium</keyword>
<organism evidence="12 13">
    <name type="scientific">Pseudoxanthomonas kaohsiungensis</name>
    <dbReference type="NCBI Taxonomy" id="283923"/>
    <lineage>
        <taxon>Bacteria</taxon>
        <taxon>Pseudomonadati</taxon>
        <taxon>Pseudomonadota</taxon>
        <taxon>Gammaproteobacteria</taxon>
        <taxon>Lysobacterales</taxon>
        <taxon>Lysobacteraceae</taxon>
        <taxon>Pseudoxanthomonas</taxon>
    </lineage>
</organism>
<gene>
    <name evidence="12" type="primary">fliL</name>
    <name evidence="12" type="ORF">ACFQ2N_07050</name>
</gene>
<evidence type="ECO:0000256" key="10">
    <source>
        <dbReference type="RuleBase" id="RU364125"/>
    </source>
</evidence>
<dbReference type="EMBL" id="JBHTKN010000003">
    <property type="protein sequence ID" value="MFD1042100.1"/>
    <property type="molecule type" value="Genomic_DNA"/>
</dbReference>